<dbReference type="InterPro" id="IPR005467">
    <property type="entry name" value="His_kinase_dom"/>
</dbReference>
<evidence type="ECO:0000313" key="11">
    <source>
        <dbReference type="EMBL" id="EFL43664.1"/>
    </source>
</evidence>
<proteinExistence type="predicted"/>
<keyword evidence="9" id="KW-0472">Membrane</keyword>
<dbReference type="EC" id="2.7.13.3" evidence="3"/>
<dbReference type="Pfam" id="PF00512">
    <property type="entry name" value="HisKA"/>
    <property type="match status" value="1"/>
</dbReference>
<keyword evidence="9" id="KW-0812">Transmembrane</keyword>
<evidence type="ECO:0000256" key="3">
    <source>
        <dbReference type="ARBA" id="ARBA00012438"/>
    </source>
</evidence>
<dbReference type="InterPro" id="IPR003661">
    <property type="entry name" value="HisK_dim/P_dom"/>
</dbReference>
<dbReference type="InterPro" id="IPR004358">
    <property type="entry name" value="Sig_transdc_His_kin-like_C"/>
</dbReference>
<evidence type="ECO:0000256" key="6">
    <source>
        <dbReference type="ARBA" id="ARBA00022777"/>
    </source>
</evidence>
<dbReference type="SMART" id="SM00387">
    <property type="entry name" value="HATPase_c"/>
    <property type="match status" value="1"/>
</dbReference>
<dbReference type="InterPro" id="IPR003594">
    <property type="entry name" value="HATPase_dom"/>
</dbReference>
<keyword evidence="12" id="KW-1185">Reference proteome</keyword>
<keyword evidence="5" id="KW-0808">Transferase</keyword>
<gene>
    <name evidence="11" type="ORF">HMPREF9248_1266</name>
</gene>
<sequence>MKSIPKLIRRFIGVFAFSSVLILAMNIIVFGALMSGYALNNNASPYDMAREAGEELHESPDGVYALPDRVSEKLKHADAWAILIDNASLHVVWKTQNTPSTIPSEYTASEIASLSVGYLKDCPTYTGTHERGIVVLGFPQNSFWKHTRASWNYSFISHAPQIALSVLGINMLVILGIYLVANIKLLKSIKPITQGIQRLSTGNSVHIPETGALSEISTCINSASDMLQEQKNQLRKKDMARANWIAGVSHDIRTPLSMVMGYADQLAHSSQLLPEERKKATMIARQSERMKNLINDLNLASKLEYTMQPIMKKEENVVAIVRQVVVDFLNMNMQEEYAIVWETSEKLTTCIGNVDQGLLKRAVANLIQNSMSHNEDGCTIYVSVSLSEGAGNVLTSADTSDTSVSAGNGGTSAPSNTRNCVICVEDDGVGASAEALEALRHAPHYMICDTSTTEQRHGLGLLIVQQIIDAHNGTVEIGTGARGGFMVKLYIPVS</sequence>
<keyword evidence="6 11" id="KW-0418">Kinase</keyword>
<dbReference type="SUPFAM" id="SSF55874">
    <property type="entry name" value="ATPase domain of HSP90 chaperone/DNA topoisomerase II/histidine kinase"/>
    <property type="match status" value="1"/>
</dbReference>
<dbReference type="CDD" id="cd00082">
    <property type="entry name" value="HisKA"/>
    <property type="match status" value="1"/>
</dbReference>
<dbReference type="InterPro" id="IPR036097">
    <property type="entry name" value="HisK_dim/P_sf"/>
</dbReference>
<feature type="transmembrane region" description="Helical" evidence="9">
    <location>
        <begin position="162"/>
        <end position="181"/>
    </location>
</feature>
<dbReference type="SMART" id="SM00388">
    <property type="entry name" value="HisKA"/>
    <property type="match status" value="1"/>
</dbReference>
<evidence type="ECO:0000256" key="1">
    <source>
        <dbReference type="ARBA" id="ARBA00000085"/>
    </source>
</evidence>
<feature type="domain" description="Histidine kinase" evidence="10">
    <location>
        <begin position="247"/>
        <end position="494"/>
    </location>
</feature>
<comment type="caution">
    <text evidence="11">The sequence shown here is derived from an EMBL/GenBank/DDBJ whole genome shotgun (WGS) entry which is preliminary data.</text>
</comment>
<reference evidence="11 12" key="1">
    <citation type="submission" date="2010-08" db="EMBL/GenBank/DDBJ databases">
        <authorList>
            <person name="Durkin A.S."/>
            <person name="Madupu R."/>
            <person name="Torralba M."/>
            <person name="Gillis M."/>
            <person name="Methe B."/>
            <person name="Sutton G."/>
            <person name="Nelson K.E."/>
        </authorList>
    </citation>
    <scope>NUCLEOTIDE SEQUENCE [LARGE SCALE GENOMIC DNA]</scope>
    <source>
        <strain evidence="11 12">PB189-T1-4</strain>
    </source>
</reference>
<dbReference type="GO" id="GO:0016301">
    <property type="term" value="F:kinase activity"/>
    <property type="evidence" value="ECO:0007669"/>
    <property type="project" value="UniProtKB-KW"/>
</dbReference>
<evidence type="ECO:0000256" key="2">
    <source>
        <dbReference type="ARBA" id="ARBA00004236"/>
    </source>
</evidence>
<organism evidence="11 12">
    <name type="scientific">Fannyhessea vaginae PB189-T1-4</name>
    <dbReference type="NCBI Taxonomy" id="866774"/>
    <lineage>
        <taxon>Bacteria</taxon>
        <taxon>Bacillati</taxon>
        <taxon>Actinomycetota</taxon>
        <taxon>Coriobacteriia</taxon>
        <taxon>Coriobacteriales</taxon>
        <taxon>Atopobiaceae</taxon>
        <taxon>Fannyhessea</taxon>
    </lineage>
</organism>
<comment type="subcellular location">
    <subcellularLocation>
        <location evidence="2">Cell membrane</location>
    </subcellularLocation>
</comment>
<dbReference type="PANTHER" id="PTHR45453">
    <property type="entry name" value="PHOSPHATE REGULON SENSOR PROTEIN PHOR"/>
    <property type="match status" value="1"/>
</dbReference>
<dbReference type="PRINTS" id="PR00344">
    <property type="entry name" value="BCTRLSENSOR"/>
</dbReference>
<dbReference type="Gene3D" id="3.30.565.10">
    <property type="entry name" value="Histidine kinase-like ATPase, C-terminal domain"/>
    <property type="match status" value="1"/>
</dbReference>
<evidence type="ECO:0000256" key="9">
    <source>
        <dbReference type="SAM" id="Phobius"/>
    </source>
</evidence>
<evidence type="ECO:0000259" key="10">
    <source>
        <dbReference type="PROSITE" id="PS50109"/>
    </source>
</evidence>
<dbReference type="PANTHER" id="PTHR45453:SF1">
    <property type="entry name" value="PHOSPHATE REGULON SENSOR PROTEIN PHOR"/>
    <property type="match status" value="1"/>
</dbReference>
<dbReference type="RefSeq" id="WP_006304672.1">
    <property type="nucleotide sequence ID" value="NZ_AEDQ01000032.1"/>
</dbReference>
<keyword evidence="7" id="KW-0902">Two-component regulatory system</keyword>
<protein>
    <recommendedName>
        <fullName evidence="8">Sensor-like histidine kinase SenX3</fullName>
        <ecNumber evidence="3">2.7.13.3</ecNumber>
    </recommendedName>
</protein>
<dbReference type="EMBL" id="AEDQ01000032">
    <property type="protein sequence ID" value="EFL43664.1"/>
    <property type="molecule type" value="Genomic_DNA"/>
</dbReference>
<evidence type="ECO:0000256" key="5">
    <source>
        <dbReference type="ARBA" id="ARBA00022679"/>
    </source>
</evidence>
<dbReference type="Gene3D" id="1.10.287.130">
    <property type="match status" value="1"/>
</dbReference>
<dbReference type="Pfam" id="PF02518">
    <property type="entry name" value="HATPase_c"/>
    <property type="match status" value="1"/>
</dbReference>
<dbReference type="InterPro" id="IPR036890">
    <property type="entry name" value="HATPase_C_sf"/>
</dbReference>
<evidence type="ECO:0000256" key="4">
    <source>
        <dbReference type="ARBA" id="ARBA00022553"/>
    </source>
</evidence>
<accession>A0ABN0AYX5</accession>
<dbReference type="PROSITE" id="PS50109">
    <property type="entry name" value="HIS_KIN"/>
    <property type="match status" value="1"/>
</dbReference>
<keyword evidence="4" id="KW-0597">Phosphoprotein</keyword>
<dbReference type="SUPFAM" id="SSF47384">
    <property type="entry name" value="Homodimeric domain of signal transducing histidine kinase"/>
    <property type="match status" value="1"/>
</dbReference>
<comment type="catalytic activity">
    <reaction evidence="1">
        <text>ATP + protein L-histidine = ADP + protein N-phospho-L-histidine.</text>
        <dbReference type="EC" id="2.7.13.3"/>
    </reaction>
</comment>
<keyword evidence="9" id="KW-1133">Transmembrane helix</keyword>
<evidence type="ECO:0000256" key="7">
    <source>
        <dbReference type="ARBA" id="ARBA00023012"/>
    </source>
</evidence>
<dbReference type="InterPro" id="IPR050351">
    <property type="entry name" value="BphY/WalK/GraS-like"/>
</dbReference>
<feature type="transmembrane region" description="Helical" evidence="9">
    <location>
        <begin position="12"/>
        <end position="39"/>
    </location>
</feature>
<dbReference type="Proteomes" id="UP000004431">
    <property type="component" value="Unassembled WGS sequence"/>
</dbReference>
<name>A0ABN0AYX5_9ACTN</name>
<evidence type="ECO:0000313" key="12">
    <source>
        <dbReference type="Proteomes" id="UP000004431"/>
    </source>
</evidence>
<evidence type="ECO:0000256" key="8">
    <source>
        <dbReference type="ARBA" id="ARBA00039401"/>
    </source>
</evidence>